<feature type="domain" description="ABC transmembrane type-1" evidence="8">
    <location>
        <begin position="75"/>
        <end position="288"/>
    </location>
</feature>
<proteinExistence type="inferred from homology"/>
<dbReference type="EMBL" id="CP130318">
    <property type="protein sequence ID" value="WNQ09034.1"/>
    <property type="molecule type" value="Genomic_DNA"/>
</dbReference>
<reference evidence="9 10" key="1">
    <citation type="submission" date="2022-02" db="EMBL/GenBank/DDBJ databases">
        <title>Paenibacillus sp. MBLB1776 Whole Genome Shotgun Sequencing.</title>
        <authorList>
            <person name="Hwang C.Y."/>
            <person name="Cho E.-S."/>
            <person name="Seo M.-J."/>
        </authorList>
    </citation>
    <scope>NUCLEOTIDE SEQUENCE [LARGE SCALE GENOMIC DNA]</scope>
    <source>
        <strain evidence="9 10">MBLB1776</strain>
    </source>
</reference>
<sequence>MKRIHQAKLHENLAGYLFILPNLAGYLVFVLVPILFSLYLVFLDWDYLKGFSGMEWVGLQNFIRMGDDPKIIKSLTNNTVYTILSVPSTMLIGLLLAVVLNRYVYYKNALRTMIFLPYISSLVAVSVIWSIMYQAQNGPVNAALKALGVAHPPGWLSSPSSALYAIIIMAVWATVGYAMVLYLAGLQGIPKDLYEAADIDGASPIRKLLRITIPMLTPTTFFLGVTLLIGSFQVFGPVAVMTQGGPVDSTMVLSYHIYLLAFRYYQMGYAAALSWVLFALIFAITLLQWKAQSRWQNTYL</sequence>
<feature type="transmembrane region" description="Helical" evidence="7">
    <location>
        <begin position="220"/>
        <end position="244"/>
    </location>
</feature>
<dbReference type="InterPro" id="IPR051393">
    <property type="entry name" value="ABC_transporter_permease"/>
</dbReference>
<dbReference type="Pfam" id="PF00528">
    <property type="entry name" value="BPD_transp_1"/>
    <property type="match status" value="1"/>
</dbReference>
<dbReference type="GO" id="GO:0055085">
    <property type="term" value="P:transmembrane transport"/>
    <property type="evidence" value="ECO:0007669"/>
    <property type="project" value="InterPro"/>
</dbReference>
<dbReference type="PANTHER" id="PTHR30193:SF37">
    <property type="entry name" value="INNER MEMBRANE ABC TRANSPORTER PERMEASE PROTEIN YCJO"/>
    <property type="match status" value="1"/>
</dbReference>
<feature type="transmembrane region" description="Helical" evidence="7">
    <location>
        <begin position="112"/>
        <end position="132"/>
    </location>
</feature>
<keyword evidence="4 7" id="KW-0812">Transmembrane</keyword>
<comment type="similarity">
    <text evidence="7">Belongs to the binding-protein-dependent transport system permease family.</text>
</comment>
<evidence type="ECO:0000256" key="2">
    <source>
        <dbReference type="ARBA" id="ARBA00022448"/>
    </source>
</evidence>
<dbReference type="SUPFAM" id="SSF161098">
    <property type="entry name" value="MetI-like"/>
    <property type="match status" value="1"/>
</dbReference>
<comment type="subcellular location">
    <subcellularLocation>
        <location evidence="1 7">Cell membrane</location>
        <topology evidence="1 7">Multi-pass membrane protein</topology>
    </subcellularLocation>
</comment>
<dbReference type="RefSeq" id="WP_315602801.1">
    <property type="nucleotide sequence ID" value="NZ_CP130318.1"/>
</dbReference>
<evidence type="ECO:0000256" key="7">
    <source>
        <dbReference type="RuleBase" id="RU363032"/>
    </source>
</evidence>
<keyword evidence="5 7" id="KW-1133">Transmembrane helix</keyword>
<dbReference type="KEGG" id="paun:MJA45_15410"/>
<evidence type="ECO:0000313" key="10">
    <source>
        <dbReference type="Proteomes" id="UP001305702"/>
    </source>
</evidence>
<evidence type="ECO:0000256" key="3">
    <source>
        <dbReference type="ARBA" id="ARBA00022475"/>
    </source>
</evidence>
<organism evidence="9 10">
    <name type="scientific">Paenibacillus aurantius</name>
    <dbReference type="NCBI Taxonomy" id="2918900"/>
    <lineage>
        <taxon>Bacteria</taxon>
        <taxon>Bacillati</taxon>
        <taxon>Bacillota</taxon>
        <taxon>Bacilli</taxon>
        <taxon>Bacillales</taxon>
        <taxon>Paenibacillaceae</taxon>
        <taxon>Paenibacillus</taxon>
    </lineage>
</organism>
<evidence type="ECO:0000259" key="8">
    <source>
        <dbReference type="PROSITE" id="PS50928"/>
    </source>
</evidence>
<dbReference type="Gene3D" id="1.10.3720.10">
    <property type="entry name" value="MetI-like"/>
    <property type="match status" value="1"/>
</dbReference>
<evidence type="ECO:0000256" key="1">
    <source>
        <dbReference type="ARBA" id="ARBA00004651"/>
    </source>
</evidence>
<feature type="transmembrane region" description="Helical" evidence="7">
    <location>
        <begin position="80"/>
        <end position="100"/>
    </location>
</feature>
<dbReference type="InterPro" id="IPR000515">
    <property type="entry name" value="MetI-like"/>
</dbReference>
<feature type="transmembrane region" description="Helical" evidence="7">
    <location>
        <begin position="12"/>
        <end position="42"/>
    </location>
</feature>
<dbReference type="PANTHER" id="PTHR30193">
    <property type="entry name" value="ABC TRANSPORTER PERMEASE PROTEIN"/>
    <property type="match status" value="1"/>
</dbReference>
<evidence type="ECO:0000256" key="6">
    <source>
        <dbReference type="ARBA" id="ARBA00023136"/>
    </source>
</evidence>
<evidence type="ECO:0000313" key="9">
    <source>
        <dbReference type="EMBL" id="WNQ09034.1"/>
    </source>
</evidence>
<evidence type="ECO:0000256" key="5">
    <source>
        <dbReference type="ARBA" id="ARBA00022989"/>
    </source>
</evidence>
<name>A0AA96L9K8_9BACL</name>
<protein>
    <submittedName>
        <fullName evidence="9">Sugar ABC transporter permease</fullName>
    </submittedName>
</protein>
<feature type="transmembrane region" description="Helical" evidence="7">
    <location>
        <begin position="264"/>
        <end position="287"/>
    </location>
</feature>
<dbReference type="CDD" id="cd06261">
    <property type="entry name" value="TM_PBP2"/>
    <property type="match status" value="1"/>
</dbReference>
<keyword evidence="3" id="KW-1003">Cell membrane</keyword>
<keyword evidence="6 7" id="KW-0472">Membrane</keyword>
<dbReference type="AlphaFoldDB" id="A0AA96L9K8"/>
<gene>
    <name evidence="9" type="ORF">MJA45_15410</name>
</gene>
<dbReference type="GO" id="GO:0005886">
    <property type="term" value="C:plasma membrane"/>
    <property type="evidence" value="ECO:0007669"/>
    <property type="project" value="UniProtKB-SubCell"/>
</dbReference>
<dbReference type="InterPro" id="IPR035906">
    <property type="entry name" value="MetI-like_sf"/>
</dbReference>
<evidence type="ECO:0000256" key="4">
    <source>
        <dbReference type="ARBA" id="ARBA00022692"/>
    </source>
</evidence>
<feature type="transmembrane region" description="Helical" evidence="7">
    <location>
        <begin position="162"/>
        <end position="184"/>
    </location>
</feature>
<keyword evidence="2 7" id="KW-0813">Transport</keyword>
<keyword evidence="10" id="KW-1185">Reference proteome</keyword>
<dbReference type="Proteomes" id="UP001305702">
    <property type="component" value="Chromosome"/>
</dbReference>
<dbReference type="PROSITE" id="PS50928">
    <property type="entry name" value="ABC_TM1"/>
    <property type="match status" value="1"/>
</dbReference>
<accession>A0AA96L9K8</accession>